<dbReference type="GO" id="GO:0006526">
    <property type="term" value="P:L-arginine biosynthetic process"/>
    <property type="evidence" value="ECO:0007669"/>
    <property type="project" value="UniProtKB-UniRule"/>
</dbReference>
<keyword evidence="12" id="KW-0032">Aminotransferase</keyword>
<keyword evidence="10 11" id="KW-0012">Acyltransferase</keyword>
<dbReference type="FunFam" id="3.60.70.12:FF:000001">
    <property type="entry name" value="Arginine biosynthesis bifunctional protein ArgJ, chloroplastic"/>
    <property type="match status" value="1"/>
</dbReference>
<accession>E0XS86</accession>
<evidence type="ECO:0000256" key="3">
    <source>
        <dbReference type="ARBA" id="ARBA00011475"/>
    </source>
</evidence>
<proteinExistence type="inferred from homology"/>
<dbReference type="Gene3D" id="3.10.20.340">
    <property type="entry name" value="ArgJ beta chain, C-terminal domain"/>
    <property type="match status" value="1"/>
</dbReference>
<comment type="subunit">
    <text evidence="3 11">Heterotetramer of two alpha and two beta chains.</text>
</comment>
<protein>
    <recommendedName>
        <fullName evidence="11">Arginine biosynthesis bifunctional protein ArgJ</fullName>
    </recommendedName>
    <domain>
        <recommendedName>
            <fullName evidence="11">Glutamate N-acetyltransferase</fullName>
            <ecNumber evidence="11">2.3.1.35</ecNumber>
        </recommendedName>
        <alternativeName>
            <fullName evidence="11">Ornithine acetyltransferase</fullName>
            <shortName evidence="11">OATase</shortName>
        </alternativeName>
        <alternativeName>
            <fullName evidence="11">Ornithine transacetylase</fullName>
        </alternativeName>
    </domain>
    <domain>
        <recommendedName>
            <fullName evidence="11">Amino-acid acetyltransferase</fullName>
            <ecNumber evidence="11">2.3.1.1</ecNumber>
        </recommendedName>
        <alternativeName>
            <fullName evidence="11">N-acetylglutamate synthase</fullName>
            <shortName evidence="11">AGSase</shortName>
        </alternativeName>
    </domain>
    <component>
        <recommendedName>
            <fullName evidence="11">Arginine biosynthesis bifunctional protein ArgJ alpha chain</fullName>
        </recommendedName>
    </component>
    <component>
        <recommendedName>
            <fullName evidence="11">Arginine biosynthesis bifunctional protein ArgJ beta chain</fullName>
        </recommendedName>
    </component>
</protein>
<feature type="chain" id="PRO_5023497208" description="Arginine biosynthesis bifunctional protein ArgJ beta chain" evidence="11">
    <location>
        <begin position="192"/>
        <end position="407"/>
    </location>
</feature>
<evidence type="ECO:0000256" key="2">
    <source>
        <dbReference type="ARBA" id="ARBA00006774"/>
    </source>
</evidence>
<dbReference type="FunFam" id="3.10.20.340:FF:000003">
    <property type="entry name" value="Arginine biosynthesis bifunctional protein ArgJ"/>
    <property type="match status" value="1"/>
</dbReference>
<dbReference type="NCBIfam" id="TIGR00120">
    <property type="entry name" value="ArgJ"/>
    <property type="match status" value="1"/>
</dbReference>
<evidence type="ECO:0000256" key="6">
    <source>
        <dbReference type="ARBA" id="ARBA00022605"/>
    </source>
</evidence>
<feature type="site" description="Involved in the stabilization of negative charge on the oxyanion by the formation of the oxyanion hole" evidence="11">
    <location>
        <position position="121"/>
    </location>
</feature>
<keyword evidence="6 11" id="KW-0028">Amino-acid biosynthesis</keyword>
<dbReference type="AlphaFoldDB" id="E0XS86"/>
<evidence type="ECO:0000256" key="7">
    <source>
        <dbReference type="ARBA" id="ARBA00022679"/>
    </source>
</evidence>
<dbReference type="Gene3D" id="3.60.70.12">
    <property type="entry name" value="L-amino peptidase D-ALA esterase/amidase"/>
    <property type="match status" value="1"/>
</dbReference>
<comment type="subcellular location">
    <subcellularLocation>
        <location evidence="1 11">Cytoplasm</location>
    </subcellularLocation>
</comment>
<reference evidence="12" key="1">
    <citation type="journal article" date="2011" name="Environ. Microbiol.">
        <title>Time-series analyses of Monterey Bay coastal microbial picoplankton using a 'genome proxy' microarray.</title>
        <authorList>
            <person name="Rich V.I."/>
            <person name="Pham V.D."/>
            <person name="Eppley J."/>
            <person name="Shi Y."/>
            <person name="DeLong E.F."/>
        </authorList>
    </citation>
    <scope>NUCLEOTIDE SEQUENCE</scope>
</reference>
<keyword evidence="7 11" id="KW-0808">Transferase</keyword>
<dbReference type="InterPro" id="IPR016117">
    <property type="entry name" value="ArgJ-like_dom_sf"/>
</dbReference>
<dbReference type="MEROPS" id="T05.001"/>
<feature type="binding site" evidence="11">
    <location>
        <position position="407"/>
    </location>
    <ligand>
        <name>substrate</name>
    </ligand>
</feature>
<feature type="binding site" evidence="11">
    <location>
        <position position="402"/>
    </location>
    <ligand>
        <name>substrate</name>
    </ligand>
</feature>
<dbReference type="GO" id="GO:0005737">
    <property type="term" value="C:cytoplasm"/>
    <property type="evidence" value="ECO:0007669"/>
    <property type="project" value="UniProtKB-SubCell"/>
</dbReference>
<dbReference type="GO" id="GO:0008483">
    <property type="term" value="F:transaminase activity"/>
    <property type="evidence" value="ECO:0007669"/>
    <property type="project" value="UniProtKB-KW"/>
</dbReference>
<dbReference type="GO" id="GO:0004358">
    <property type="term" value="F:L-glutamate N-acetyltransferase activity, acting on acetyl-L-ornithine as donor"/>
    <property type="evidence" value="ECO:0007669"/>
    <property type="project" value="UniProtKB-UniRule"/>
</dbReference>
<dbReference type="EC" id="2.3.1.35" evidence="11"/>
<dbReference type="PANTHER" id="PTHR23100:SF0">
    <property type="entry name" value="ARGININE BIOSYNTHESIS BIFUNCTIONAL PROTEIN ARGJ, MITOCHONDRIAL"/>
    <property type="match status" value="1"/>
</dbReference>
<feature type="binding site" evidence="11">
    <location>
        <position position="279"/>
    </location>
    <ligand>
        <name>substrate</name>
    </ligand>
</feature>
<feature type="active site" description="Nucleophile" evidence="11">
    <location>
        <position position="192"/>
    </location>
</feature>
<feature type="chain" id="PRO_5023497207" description="Arginine biosynthesis bifunctional protein ArgJ alpha chain" evidence="11">
    <location>
        <begin position="1"/>
        <end position="191"/>
    </location>
</feature>
<feature type="site" description="Cleavage; by autolysis" evidence="11">
    <location>
        <begin position="191"/>
        <end position="192"/>
    </location>
</feature>
<sequence length="407" mass="40907">MTVSPLAPAAFPALPHIKGVTLSTAASGMKYTGRDDMLLMRLDGSGSIAAVFTKSDTAAAPVQWCRQQLVAGGGARAILVNAGNANAFTGDGGMAAVTACCEGVAAKLGCAAGEVLTASTGVIGEPLDSAVLAARFNDLTSGSADWQAAAQAILTTDTFAKGASATAAIAGIDVKIAGIAKGSGMIAPDMATMLAFIATDAALPQPVLAALLADATDRSFNAITVDSDTSTNDSVYLMASSAAANAEVAAANDPALDSFRNALDRVMQDLARQIVRDGEGATKFITIAVTGAANDQAAHGIGMFIANSPLVKTAIAGEDANWGRIVMAVGKSGAGIDQSRLDISIGGVLIAAAGARLDDYDEAPVAAHMKGDEIDIAVKVGDGAGAARVWTCDLTHGYISINADYRS</sequence>
<keyword evidence="5 11" id="KW-0055">Arginine biosynthesis</keyword>
<dbReference type="GO" id="GO:0004042">
    <property type="term" value="F:L-glutamate N-acetyltransferase activity"/>
    <property type="evidence" value="ECO:0007669"/>
    <property type="project" value="UniProtKB-UniRule"/>
</dbReference>
<feature type="binding site" evidence="11">
    <location>
        <position position="181"/>
    </location>
    <ligand>
        <name>substrate</name>
    </ligand>
</feature>
<dbReference type="NCBIfam" id="NF003802">
    <property type="entry name" value="PRK05388.1"/>
    <property type="match status" value="1"/>
</dbReference>
<gene>
    <name evidence="11" type="primary">argJ</name>
</gene>
<comment type="function">
    <text evidence="11">Catalyzes two activities which are involved in the cyclic version of arginine biosynthesis: the synthesis of N-acetylglutamate from glutamate and acetyl-CoA as the acetyl donor, and of ornithine by transacetylation between N(2)-acetylornithine and glutamate.</text>
</comment>
<comment type="similarity">
    <text evidence="2 11">Belongs to the ArgJ family.</text>
</comment>
<evidence type="ECO:0000256" key="1">
    <source>
        <dbReference type="ARBA" id="ARBA00004496"/>
    </source>
</evidence>
<evidence type="ECO:0000256" key="10">
    <source>
        <dbReference type="ARBA" id="ARBA00023315"/>
    </source>
</evidence>
<evidence type="ECO:0000256" key="4">
    <source>
        <dbReference type="ARBA" id="ARBA00022490"/>
    </source>
</evidence>
<dbReference type="CDD" id="cd02152">
    <property type="entry name" value="OAT"/>
    <property type="match status" value="1"/>
</dbReference>
<keyword evidence="8 11" id="KW-0068">Autocatalytic cleavage</keyword>
<evidence type="ECO:0000256" key="8">
    <source>
        <dbReference type="ARBA" id="ARBA00022813"/>
    </source>
</evidence>
<comment type="catalytic activity">
    <reaction evidence="11">
        <text>N(2)-acetyl-L-ornithine + L-glutamate = N-acetyl-L-glutamate + L-ornithine</text>
        <dbReference type="Rhea" id="RHEA:15349"/>
        <dbReference type="ChEBI" id="CHEBI:29985"/>
        <dbReference type="ChEBI" id="CHEBI:44337"/>
        <dbReference type="ChEBI" id="CHEBI:46911"/>
        <dbReference type="ChEBI" id="CHEBI:57805"/>
        <dbReference type="EC" id="2.3.1.35"/>
    </reaction>
</comment>
<dbReference type="InterPro" id="IPR042195">
    <property type="entry name" value="ArgJ_beta_C"/>
</dbReference>
<comment type="pathway">
    <text evidence="11">Amino-acid biosynthesis; L-arginine biosynthesis; L-ornithine and N-acetyl-L-glutamate from L-glutamate and N(2)-acetyl-L-ornithine (cyclic): step 1/1.</text>
</comment>
<evidence type="ECO:0000313" key="12">
    <source>
        <dbReference type="EMBL" id="ADI17277.1"/>
    </source>
</evidence>
<comment type="pathway">
    <text evidence="11">Amino-acid biosynthesis; L-arginine biosynthesis; N(2)-acetyl-L-ornithine from L-glutamate: step 1/4.</text>
</comment>
<dbReference type="SUPFAM" id="SSF56266">
    <property type="entry name" value="DmpA/ArgJ-like"/>
    <property type="match status" value="1"/>
</dbReference>
<evidence type="ECO:0000256" key="9">
    <source>
        <dbReference type="ARBA" id="ARBA00023268"/>
    </source>
</evidence>
<evidence type="ECO:0000256" key="11">
    <source>
        <dbReference type="HAMAP-Rule" id="MF_01106"/>
    </source>
</evidence>
<dbReference type="PANTHER" id="PTHR23100">
    <property type="entry name" value="ARGININE BIOSYNTHESIS BIFUNCTIONAL PROTEIN ARGJ"/>
    <property type="match status" value="1"/>
</dbReference>
<dbReference type="InterPro" id="IPR002813">
    <property type="entry name" value="Arg_biosynth_ArgJ"/>
</dbReference>
<feature type="binding site" evidence="11">
    <location>
        <position position="192"/>
    </location>
    <ligand>
        <name>substrate</name>
    </ligand>
</feature>
<dbReference type="EC" id="2.3.1.1" evidence="11"/>
<organism evidence="12">
    <name type="scientific">uncultured alpha proteobacterium HF0070_17D04</name>
    <dbReference type="NCBI Taxonomy" id="710805"/>
    <lineage>
        <taxon>Bacteria</taxon>
        <taxon>Pseudomonadati</taxon>
        <taxon>Pseudomonadota</taxon>
        <taxon>Alphaproteobacteria</taxon>
        <taxon>environmental samples</taxon>
    </lineage>
</organism>
<comment type="catalytic activity">
    <reaction evidence="11">
        <text>L-glutamate + acetyl-CoA = N-acetyl-L-glutamate + CoA + H(+)</text>
        <dbReference type="Rhea" id="RHEA:24292"/>
        <dbReference type="ChEBI" id="CHEBI:15378"/>
        <dbReference type="ChEBI" id="CHEBI:29985"/>
        <dbReference type="ChEBI" id="CHEBI:44337"/>
        <dbReference type="ChEBI" id="CHEBI:57287"/>
        <dbReference type="ChEBI" id="CHEBI:57288"/>
        <dbReference type="EC" id="2.3.1.1"/>
    </reaction>
</comment>
<dbReference type="GO" id="GO:0006592">
    <property type="term" value="P:ornithine biosynthetic process"/>
    <property type="evidence" value="ECO:0007669"/>
    <property type="project" value="TreeGrafter"/>
</dbReference>
<feature type="binding site" evidence="11">
    <location>
        <position position="155"/>
    </location>
    <ligand>
        <name>substrate</name>
    </ligand>
</feature>
<dbReference type="Pfam" id="PF01960">
    <property type="entry name" value="ArgJ"/>
    <property type="match status" value="1"/>
</dbReference>
<dbReference type="HAMAP" id="MF_01106">
    <property type="entry name" value="ArgJ"/>
    <property type="match status" value="1"/>
</dbReference>
<dbReference type="UniPathway" id="UPA00068">
    <property type="reaction ID" value="UER00106"/>
</dbReference>
<evidence type="ECO:0000256" key="5">
    <source>
        <dbReference type="ARBA" id="ARBA00022571"/>
    </source>
</evidence>
<name>E0XS86_9PROT</name>
<keyword evidence="4 11" id="KW-0963">Cytoplasm</keyword>
<dbReference type="EMBL" id="GU474859">
    <property type="protein sequence ID" value="ADI17277.1"/>
    <property type="molecule type" value="Genomic_DNA"/>
</dbReference>
<feature type="site" description="Involved in the stabilization of negative charge on the oxyanion by the formation of the oxyanion hole" evidence="11">
    <location>
        <position position="120"/>
    </location>
</feature>
<keyword evidence="9 11" id="KW-0511">Multifunctional enzyme</keyword>